<accession>A0A482WC63</accession>
<dbReference type="EMBL" id="QDEB01012138">
    <property type="protein sequence ID" value="RZC41988.1"/>
    <property type="molecule type" value="Genomic_DNA"/>
</dbReference>
<dbReference type="Proteomes" id="UP000292052">
    <property type="component" value="Unassembled WGS sequence"/>
</dbReference>
<name>A0A482WC63_ASBVE</name>
<protein>
    <submittedName>
        <fullName evidence="1">Uncharacterized protein</fullName>
    </submittedName>
</protein>
<keyword evidence="2" id="KW-1185">Reference proteome</keyword>
<evidence type="ECO:0000313" key="2">
    <source>
        <dbReference type="Proteomes" id="UP000292052"/>
    </source>
</evidence>
<organism evidence="1 2">
    <name type="scientific">Asbolus verrucosus</name>
    <name type="common">Desert ironclad beetle</name>
    <dbReference type="NCBI Taxonomy" id="1661398"/>
    <lineage>
        <taxon>Eukaryota</taxon>
        <taxon>Metazoa</taxon>
        <taxon>Ecdysozoa</taxon>
        <taxon>Arthropoda</taxon>
        <taxon>Hexapoda</taxon>
        <taxon>Insecta</taxon>
        <taxon>Pterygota</taxon>
        <taxon>Neoptera</taxon>
        <taxon>Endopterygota</taxon>
        <taxon>Coleoptera</taxon>
        <taxon>Polyphaga</taxon>
        <taxon>Cucujiformia</taxon>
        <taxon>Tenebrionidae</taxon>
        <taxon>Pimeliinae</taxon>
        <taxon>Asbolus</taxon>
    </lineage>
</organism>
<gene>
    <name evidence="1" type="ORF">BDFB_015154</name>
</gene>
<reference evidence="1 2" key="1">
    <citation type="submission" date="2017-03" db="EMBL/GenBank/DDBJ databases">
        <title>Genome of the blue death feigning beetle - Asbolus verrucosus.</title>
        <authorList>
            <person name="Rider S.D."/>
        </authorList>
    </citation>
    <scope>NUCLEOTIDE SEQUENCE [LARGE SCALE GENOMIC DNA]</scope>
    <source>
        <strain evidence="1">Butters</strain>
        <tissue evidence="1">Head and leg muscle</tissue>
    </source>
</reference>
<comment type="caution">
    <text evidence="1">The sequence shown here is derived from an EMBL/GenBank/DDBJ whole genome shotgun (WGS) entry which is preliminary data.</text>
</comment>
<proteinExistence type="predicted"/>
<dbReference type="AlphaFoldDB" id="A0A482WC63"/>
<evidence type="ECO:0000313" key="1">
    <source>
        <dbReference type="EMBL" id="RZC41988.1"/>
    </source>
</evidence>
<sequence length="41" mass="4935">MLLKMKLKRLTVNYQNNIIQILIKKKVPTRNSKKSLKHMKI</sequence>